<evidence type="ECO:0000256" key="4">
    <source>
        <dbReference type="ARBA" id="ARBA00023136"/>
    </source>
</evidence>
<name>A0A7K4HPM0_9EURY</name>
<comment type="subcellular location">
    <subcellularLocation>
        <location evidence="1">Membrane</location>
        <topology evidence="1">Multi-pass membrane protein</topology>
    </subcellularLocation>
</comment>
<dbReference type="InterPro" id="IPR013525">
    <property type="entry name" value="ABC2_TM"/>
</dbReference>
<evidence type="ECO:0000313" key="7">
    <source>
        <dbReference type="EMBL" id="NVO67112.1"/>
    </source>
</evidence>
<feature type="transmembrane region" description="Helical" evidence="5">
    <location>
        <begin position="106"/>
        <end position="128"/>
    </location>
</feature>
<feature type="transmembrane region" description="Helical" evidence="5">
    <location>
        <begin position="166"/>
        <end position="186"/>
    </location>
</feature>
<evidence type="ECO:0000256" key="5">
    <source>
        <dbReference type="SAM" id="Phobius"/>
    </source>
</evidence>
<dbReference type="GO" id="GO:0043190">
    <property type="term" value="C:ATP-binding cassette (ABC) transporter complex"/>
    <property type="evidence" value="ECO:0007669"/>
    <property type="project" value="InterPro"/>
</dbReference>
<accession>A0A7K4HPM0</accession>
<feature type="transmembrane region" description="Helical" evidence="5">
    <location>
        <begin position="21"/>
        <end position="48"/>
    </location>
</feature>
<dbReference type="InterPro" id="IPR051784">
    <property type="entry name" value="Nod_factor_ABC_transporter"/>
</dbReference>
<keyword evidence="4 5" id="KW-0472">Membrane</keyword>
<dbReference type="OrthoDB" id="147058at2157"/>
<dbReference type="PANTHER" id="PTHR43229:SF2">
    <property type="entry name" value="NODULATION PROTEIN J"/>
    <property type="match status" value="1"/>
</dbReference>
<dbReference type="Pfam" id="PF01061">
    <property type="entry name" value="ABC2_membrane"/>
    <property type="match status" value="1"/>
</dbReference>
<keyword evidence="8" id="KW-1185">Reference proteome</keyword>
<gene>
    <name evidence="7" type="ORF">HWN36_07270</name>
</gene>
<sequence length="251" mass="26881">MNPEHPFEQMRRALAITQKDIRIYYAKGPVVIFGLFMPFFLFLAFAVGNRGLSVPFLVSGLLAMTLFFTATAVSPVIQPWEAQARTLERLLAVPITMRTLVAGDMLASLVFTLIIAVVPVGIGCAAGASPLHPLPLLAGIVLGAVCFSAFGLLLSTPPTNTPSNVMMLSSLVKFPLIFISGVFVPVEELPLWGQALAVCSPLTYFTDIARYALMGTHTFPVFVDLVALAGFALLFGAVAMALHERTVGGRI</sequence>
<comment type="caution">
    <text evidence="7">The sequence shown here is derived from an EMBL/GenBank/DDBJ whole genome shotgun (WGS) entry which is preliminary data.</text>
</comment>
<evidence type="ECO:0000256" key="1">
    <source>
        <dbReference type="ARBA" id="ARBA00004141"/>
    </source>
</evidence>
<keyword evidence="2 5" id="KW-0812">Transmembrane</keyword>
<dbReference type="PRINTS" id="PR00164">
    <property type="entry name" value="ABC2TRNSPORT"/>
</dbReference>
<dbReference type="InterPro" id="IPR047817">
    <property type="entry name" value="ABC2_TM_bact-type"/>
</dbReference>
<dbReference type="Proteomes" id="UP000570823">
    <property type="component" value="Unassembled WGS sequence"/>
</dbReference>
<dbReference type="RefSeq" id="WP_176788739.1">
    <property type="nucleotide sequence ID" value="NZ_JABXWR010000001.1"/>
</dbReference>
<feature type="transmembrane region" description="Helical" evidence="5">
    <location>
        <begin position="134"/>
        <end position="154"/>
    </location>
</feature>
<evidence type="ECO:0000256" key="2">
    <source>
        <dbReference type="ARBA" id="ARBA00022692"/>
    </source>
</evidence>
<evidence type="ECO:0000313" key="8">
    <source>
        <dbReference type="Proteomes" id="UP000570823"/>
    </source>
</evidence>
<organism evidence="7 8">
    <name type="scientific">Methanofollis tationis</name>
    <dbReference type="NCBI Taxonomy" id="81417"/>
    <lineage>
        <taxon>Archaea</taxon>
        <taxon>Methanobacteriati</taxon>
        <taxon>Methanobacteriota</taxon>
        <taxon>Stenosarchaea group</taxon>
        <taxon>Methanomicrobia</taxon>
        <taxon>Methanomicrobiales</taxon>
        <taxon>Methanomicrobiaceae</taxon>
        <taxon>Methanofollis</taxon>
    </lineage>
</organism>
<dbReference type="EMBL" id="JABXWR010000001">
    <property type="protein sequence ID" value="NVO67112.1"/>
    <property type="molecule type" value="Genomic_DNA"/>
</dbReference>
<dbReference type="PROSITE" id="PS51012">
    <property type="entry name" value="ABC_TM2"/>
    <property type="match status" value="1"/>
</dbReference>
<reference evidence="7 8" key="1">
    <citation type="submission" date="2020-06" db="EMBL/GenBank/DDBJ databases">
        <title>Methanofollis fontis sp. nov., a methanogen isolated from marine sediments near a cold seep at Four-Way Closure Ridge offshore southwestern Taiwan.</title>
        <authorList>
            <person name="Chen S.-C."/>
            <person name="Teng N.-H."/>
            <person name="Lin Y.-S."/>
            <person name="Lai M.-C."/>
            <person name="Chen H.-H."/>
            <person name="Wang C.-C."/>
        </authorList>
    </citation>
    <scope>NUCLEOTIDE SEQUENCE [LARGE SCALE GENOMIC DNA]</scope>
    <source>
        <strain evidence="7 8">DSM 2702</strain>
    </source>
</reference>
<dbReference type="GO" id="GO:0140359">
    <property type="term" value="F:ABC-type transporter activity"/>
    <property type="evidence" value="ECO:0007669"/>
    <property type="project" value="InterPro"/>
</dbReference>
<evidence type="ECO:0000256" key="3">
    <source>
        <dbReference type="ARBA" id="ARBA00022989"/>
    </source>
</evidence>
<dbReference type="PANTHER" id="PTHR43229">
    <property type="entry name" value="NODULATION PROTEIN J"/>
    <property type="match status" value="1"/>
</dbReference>
<keyword evidence="3 5" id="KW-1133">Transmembrane helix</keyword>
<feature type="transmembrane region" description="Helical" evidence="5">
    <location>
        <begin position="54"/>
        <end position="77"/>
    </location>
</feature>
<evidence type="ECO:0000259" key="6">
    <source>
        <dbReference type="PROSITE" id="PS51012"/>
    </source>
</evidence>
<dbReference type="AlphaFoldDB" id="A0A7K4HPM0"/>
<proteinExistence type="predicted"/>
<feature type="transmembrane region" description="Helical" evidence="5">
    <location>
        <begin position="221"/>
        <end position="242"/>
    </location>
</feature>
<protein>
    <submittedName>
        <fullName evidence="7">ABC transporter permease</fullName>
    </submittedName>
</protein>
<dbReference type="InterPro" id="IPR000412">
    <property type="entry name" value="ABC_2_transport"/>
</dbReference>
<feature type="domain" description="ABC transmembrane type-2" evidence="6">
    <location>
        <begin position="20"/>
        <end position="246"/>
    </location>
</feature>
<dbReference type="PIRSF" id="PIRSF006648">
    <property type="entry name" value="DrrB"/>
    <property type="match status" value="1"/>
</dbReference>